<dbReference type="RefSeq" id="WP_345506568.1">
    <property type="nucleotide sequence ID" value="NZ_BAABIW010000009.1"/>
</dbReference>
<keyword evidence="3" id="KW-1185">Reference proteome</keyword>
<accession>A0ABP9J6H6</accession>
<evidence type="ECO:0000313" key="2">
    <source>
        <dbReference type="EMBL" id="GAA5022239.1"/>
    </source>
</evidence>
<reference evidence="3" key="1">
    <citation type="journal article" date="2019" name="Int. J. Syst. Evol. Microbiol.">
        <title>The Global Catalogue of Microorganisms (GCM) 10K type strain sequencing project: providing services to taxonomists for standard genome sequencing and annotation.</title>
        <authorList>
            <consortium name="The Broad Institute Genomics Platform"/>
            <consortium name="The Broad Institute Genome Sequencing Center for Infectious Disease"/>
            <person name="Wu L."/>
            <person name="Ma J."/>
        </authorList>
    </citation>
    <scope>NUCLEOTIDE SEQUENCE [LARGE SCALE GENOMIC DNA]</scope>
    <source>
        <strain evidence="3">JCM 17687</strain>
    </source>
</reference>
<proteinExistence type="predicted"/>
<comment type="caution">
    <text evidence="2">The sequence shown here is derived from an EMBL/GenBank/DDBJ whole genome shotgun (WGS) entry which is preliminary data.</text>
</comment>
<evidence type="ECO:0000313" key="3">
    <source>
        <dbReference type="Proteomes" id="UP001500427"/>
    </source>
</evidence>
<name>A0ABP9J6H6_9MICO</name>
<gene>
    <name evidence="2" type="ORF">GCM10023258_12290</name>
</gene>
<dbReference type="EMBL" id="BAABIW010000009">
    <property type="protein sequence ID" value="GAA5022239.1"/>
    <property type="molecule type" value="Genomic_DNA"/>
</dbReference>
<protein>
    <submittedName>
        <fullName evidence="2">Uncharacterized protein</fullName>
    </submittedName>
</protein>
<dbReference type="Proteomes" id="UP001500427">
    <property type="component" value="Unassembled WGS sequence"/>
</dbReference>
<feature type="region of interest" description="Disordered" evidence="1">
    <location>
        <begin position="1"/>
        <end position="26"/>
    </location>
</feature>
<sequence>MDAQDLPPDLLSRPFRTSEARRRGVTPSRLRADDLWTPTPGVRTLEIPMTLHERACAFAVVAPLPFAFAHATAARLLGIPLPYALDEDPHLHIVTRTEANRVRRFEVVGHRGLESREVVEVDGLPVVGPADTWADLGEYVGAGRPVGLDDLIVAGDAAANLLGAIAPLKRAVEARVRPRGKVTLTFALPRIRLGAWSPMETRSRLMVVRAGLPEPRHNLPVFSRTGEWLGFGDLVWEEQRVVGEYQGVEFHTRARDRTHDGLRRDRIARGDWTVVDIVSADVFDHDERAVKLRELAGVLGVNAHLLDVMAAAPQFFAPAQFARPRRRRS</sequence>
<evidence type="ECO:0000256" key="1">
    <source>
        <dbReference type="SAM" id="MobiDB-lite"/>
    </source>
</evidence>
<organism evidence="2 3">
    <name type="scientific">Terrabacter aeriphilus</name>
    <dbReference type="NCBI Taxonomy" id="515662"/>
    <lineage>
        <taxon>Bacteria</taxon>
        <taxon>Bacillati</taxon>
        <taxon>Actinomycetota</taxon>
        <taxon>Actinomycetes</taxon>
        <taxon>Micrococcales</taxon>
        <taxon>Intrasporangiaceae</taxon>
        <taxon>Terrabacter</taxon>
    </lineage>
</organism>